<evidence type="ECO:0000313" key="3">
    <source>
        <dbReference type="Proteomes" id="UP000023152"/>
    </source>
</evidence>
<dbReference type="Proteomes" id="UP000023152">
    <property type="component" value="Unassembled WGS sequence"/>
</dbReference>
<reference evidence="2 3" key="1">
    <citation type="journal article" date="2013" name="Curr. Biol.">
        <title>The Genome of the Foraminiferan Reticulomyxa filosa.</title>
        <authorList>
            <person name="Glockner G."/>
            <person name="Hulsmann N."/>
            <person name="Schleicher M."/>
            <person name="Noegel A.A."/>
            <person name="Eichinger L."/>
            <person name="Gallinger C."/>
            <person name="Pawlowski J."/>
            <person name="Sierra R."/>
            <person name="Euteneuer U."/>
            <person name="Pillet L."/>
            <person name="Moustafa A."/>
            <person name="Platzer M."/>
            <person name="Groth M."/>
            <person name="Szafranski K."/>
            <person name="Schliwa M."/>
        </authorList>
    </citation>
    <scope>NUCLEOTIDE SEQUENCE [LARGE SCALE GENOMIC DNA]</scope>
</reference>
<organism evidence="2 3">
    <name type="scientific">Reticulomyxa filosa</name>
    <dbReference type="NCBI Taxonomy" id="46433"/>
    <lineage>
        <taxon>Eukaryota</taxon>
        <taxon>Sar</taxon>
        <taxon>Rhizaria</taxon>
        <taxon>Retaria</taxon>
        <taxon>Foraminifera</taxon>
        <taxon>Monothalamids</taxon>
        <taxon>Reticulomyxidae</taxon>
        <taxon>Reticulomyxa</taxon>
    </lineage>
</organism>
<proteinExistence type="predicted"/>
<evidence type="ECO:0008006" key="4">
    <source>
        <dbReference type="Google" id="ProtNLM"/>
    </source>
</evidence>
<comment type="caution">
    <text evidence="2">The sequence shown here is derived from an EMBL/GenBank/DDBJ whole genome shotgun (WGS) entry which is preliminary data.</text>
</comment>
<keyword evidence="1" id="KW-0472">Membrane</keyword>
<dbReference type="EMBL" id="ASPP01026922">
    <property type="protein sequence ID" value="ETO06658.1"/>
    <property type="molecule type" value="Genomic_DNA"/>
</dbReference>
<dbReference type="InterPro" id="IPR011043">
    <property type="entry name" value="Gal_Oxase/kelch_b-propeller"/>
</dbReference>
<accession>X6LXI3</accession>
<dbReference type="SUPFAM" id="SSF50965">
    <property type="entry name" value="Galactose oxidase, central domain"/>
    <property type="match status" value="1"/>
</dbReference>
<protein>
    <recommendedName>
        <fullName evidence="4">Kelch motif family protein</fullName>
    </recommendedName>
</protein>
<evidence type="ECO:0000256" key="1">
    <source>
        <dbReference type="SAM" id="Phobius"/>
    </source>
</evidence>
<evidence type="ECO:0000313" key="2">
    <source>
        <dbReference type="EMBL" id="ETO06658.1"/>
    </source>
</evidence>
<keyword evidence="3" id="KW-1185">Reference proteome</keyword>
<name>X6LXI3_RETFI</name>
<feature type="non-terminal residue" evidence="2">
    <location>
        <position position="1"/>
    </location>
</feature>
<dbReference type="AlphaFoldDB" id="X6LXI3"/>
<feature type="transmembrane region" description="Helical" evidence="1">
    <location>
        <begin position="286"/>
        <end position="304"/>
    </location>
</feature>
<sequence length="328" mass="39140">ANVKWESEMSFLFPNQNITQQLLETKPKHIQNIVTSTLFQSLKDWLNPLSLSQACYSYHILKNECKLICKYPSDVTLEGHCVVKLADNNNEITLLSFGGNTNIRHTLVMKYVSVWSNDNEINKSKKLNNYNKWVPFTDNHNNRIHTGRDRLLYWNACDDWWKQQSFVIITYYYYISVFNLNTFQFIKHDRLPTDNWICITALMILFCEKTGLSIDYDEDDNTFQFCKLPVCDDIAPFFRYAYVFVNDTILFFGGWNGKFGDKKIASKAVHKYSIRKNKWKIFQNTLLRPLFVFFWFCFVYIRYIPKSNKIQEKYLKMDEMVESKRTKR</sequence>
<gene>
    <name evidence="2" type="ORF">RFI_30735</name>
</gene>
<keyword evidence="1" id="KW-1133">Transmembrane helix</keyword>
<keyword evidence="1" id="KW-0812">Transmembrane</keyword>